<dbReference type="AlphaFoldDB" id="A0A0F8XN11"/>
<feature type="non-terminal residue" evidence="1">
    <location>
        <position position="119"/>
    </location>
</feature>
<reference evidence="1" key="1">
    <citation type="journal article" date="2015" name="Nature">
        <title>Complex archaea that bridge the gap between prokaryotes and eukaryotes.</title>
        <authorList>
            <person name="Spang A."/>
            <person name="Saw J.H."/>
            <person name="Jorgensen S.L."/>
            <person name="Zaremba-Niedzwiedzka K."/>
            <person name="Martijn J."/>
            <person name="Lind A.E."/>
            <person name="van Eijk R."/>
            <person name="Schleper C."/>
            <person name="Guy L."/>
            <person name="Ettema T.J."/>
        </authorList>
    </citation>
    <scope>NUCLEOTIDE SEQUENCE</scope>
</reference>
<dbReference type="EMBL" id="LAZR01061933">
    <property type="protein sequence ID" value="KKK62560.1"/>
    <property type="molecule type" value="Genomic_DNA"/>
</dbReference>
<gene>
    <name evidence="1" type="ORF">LCGC14_3003090</name>
</gene>
<evidence type="ECO:0000313" key="1">
    <source>
        <dbReference type="EMBL" id="KKK62560.1"/>
    </source>
</evidence>
<sequence>MSAPRPLRVIKTPRGFAIAAVHYSLDPNKGLEWRRKERAKYGIEGLGQADWDREQEIDFRSQLGAPGYPAFSDLNLDPELYAYATLPLCLCCDFNVDPMGWEIAQIVGRKVHFIDEIKL</sequence>
<accession>A0A0F8XN11</accession>
<name>A0A0F8XN11_9ZZZZ</name>
<protein>
    <submittedName>
        <fullName evidence="1">Uncharacterized protein</fullName>
    </submittedName>
</protein>
<organism evidence="1">
    <name type="scientific">marine sediment metagenome</name>
    <dbReference type="NCBI Taxonomy" id="412755"/>
    <lineage>
        <taxon>unclassified sequences</taxon>
        <taxon>metagenomes</taxon>
        <taxon>ecological metagenomes</taxon>
    </lineage>
</organism>
<proteinExistence type="predicted"/>
<comment type="caution">
    <text evidence="1">The sequence shown here is derived from an EMBL/GenBank/DDBJ whole genome shotgun (WGS) entry which is preliminary data.</text>
</comment>